<accession>A0A1I3Y6W1</accession>
<dbReference type="Pfam" id="PF02566">
    <property type="entry name" value="OsmC"/>
    <property type="match status" value="1"/>
</dbReference>
<dbReference type="PANTHER" id="PTHR42830">
    <property type="entry name" value="OSMOTICALLY INDUCIBLE FAMILY PROTEIN"/>
    <property type="match status" value="1"/>
</dbReference>
<evidence type="ECO:0000313" key="2">
    <source>
        <dbReference type="Proteomes" id="UP000198804"/>
    </source>
</evidence>
<proteinExistence type="predicted"/>
<dbReference type="InterPro" id="IPR036102">
    <property type="entry name" value="OsmC/Ohrsf"/>
</dbReference>
<dbReference type="InterPro" id="IPR052707">
    <property type="entry name" value="OsmC_Ohr_Peroxiredoxin"/>
</dbReference>
<organism evidence="1 2">
    <name type="scientific">Methylorubrum salsuginis</name>
    <dbReference type="NCBI Taxonomy" id="414703"/>
    <lineage>
        <taxon>Bacteria</taxon>
        <taxon>Pseudomonadati</taxon>
        <taxon>Pseudomonadota</taxon>
        <taxon>Alphaproteobacteria</taxon>
        <taxon>Hyphomicrobiales</taxon>
        <taxon>Methylobacteriaceae</taxon>
        <taxon>Methylorubrum</taxon>
    </lineage>
</organism>
<dbReference type="SUPFAM" id="SSF82784">
    <property type="entry name" value="OsmC-like"/>
    <property type="match status" value="1"/>
</dbReference>
<name>A0A1I3Y6W1_9HYPH</name>
<keyword evidence="2" id="KW-1185">Reference proteome</keyword>
<dbReference type="AlphaFoldDB" id="A0A1I3Y6W1"/>
<dbReference type="Gene3D" id="3.30.300.20">
    <property type="match status" value="1"/>
</dbReference>
<dbReference type="EMBL" id="FOSV01000001">
    <property type="protein sequence ID" value="SFK27513.1"/>
    <property type="molecule type" value="Genomic_DNA"/>
</dbReference>
<protein>
    <submittedName>
        <fullName evidence="1">Organic hydroperoxide reductase OsmC/OhrA</fullName>
    </submittedName>
</protein>
<evidence type="ECO:0000313" key="1">
    <source>
        <dbReference type="EMBL" id="SFK27513.1"/>
    </source>
</evidence>
<sequence length="150" mass="15819">MAGYVAEVDWSLREGEDFAAGRYGRGHVLRFDGGIEVAGSASLHVVGKWADPAAIDPEEMLVAALSACHMLSFLHVARLAGFGISGYRDRAEGTMAEIAPGRQAVTRVVLHPAIDWTGDAPDAARLAALHAEAHAVCFIANSVRAEVIVA</sequence>
<dbReference type="STRING" id="414703.SAMN04488125_10170"/>
<dbReference type="PANTHER" id="PTHR42830:SF2">
    <property type="entry name" value="OSMC_OHR FAMILY PROTEIN"/>
    <property type="match status" value="1"/>
</dbReference>
<dbReference type="OrthoDB" id="9795405at2"/>
<dbReference type="RefSeq" id="WP_091940840.1">
    <property type="nucleotide sequence ID" value="NZ_FOSV01000001.1"/>
</dbReference>
<dbReference type="InterPro" id="IPR003718">
    <property type="entry name" value="OsmC/Ohr_fam"/>
</dbReference>
<reference evidence="2" key="1">
    <citation type="submission" date="2016-10" db="EMBL/GenBank/DDBJ databases">
        <authorList>
            <person name="Varghese N."/>
            <person name="Submissions S."/>
        </authorList>
    </citation>
    <scope>NUCLEOTIDE SEQUENCE [LARGE SCALE GENOMIC DNA]</scope>
    <source>
        <strain evidence="2">CGMCC 1.6474</strain>
    </source>
</reference>
<gene>
    <name evidence="1" type="ORF">SAMN04488125_10170</name>
</gene>
<dbReference type="Proteomes" id="UP000198804">
    <property type="component" value="Unassembled WGS sequence"/>
</dbReference>
<dbReference type="InterPro" id="IPR015946">
    <property type="entry name" value="KH_dom-like_a/b"/>
</dbReference>